<reference evidence="2" key="1">
    <citation type="journal article" date="2022" name="Plant J.">
        <title>Strategies of tolerance reflected in two North American maple genomes.</title>
        <authorList>
            <person name="McEvoy S.L."/>
            <person name="Sezen U.U."/>
            <person name="Trouern-Trend A."/>
            <person name="McMahon S.M."/>
            <person name="Schaberg P.G."/>
            <person name="Yang J."/>
            <person name="Wegrzyn J.L."/>
            <person name="Swenson N.G."/>
        </authorList>
    </citation>
    <scope>NUCLEOTIDE SEQUENCE</scope>
    <source>
        <strain evidence="2">NS2018</strain>
    </source>
</reference>
<dbReference type="EMBL" id="JAUESC010000384">
    <property type="protein sequence ID" value="KAK0580481.1"/>
    <property type="molecule type" value="Genomic_DNA"/>
</dbReference>
<name>A0AA39VHX4_ACESA</name>
<accession>A0AA39VHX4</accession>
<comment type="caution">
    <text evidence="2">The sequence shown here is derived from an EMBL/GenBank/DDBJ whole genome shotgun (WGS) entry which is preliminary data.</text>
</comment>
<keyword evidence="1" id="KW-0472">Membrane</keyword>
<evidence type="ECO:0000256" key="1">
    <source>
        <dbReference type="SAM" id="Phobius"/>
    </source>
</evidence>
<keyword evidence="3" id="KW-1185">Reference proteome</keyword>
<sequence length="172" mass="19179">MAENSCRCVTRVLRLPSKSSRLSVGAVAVIAVNSLFLIYRSRSVCSLENEAMSLIFVVEFGFSWVVCGVLKPELSPEIVRSVSERSWIVQDLSKRLRFLQNKLMSIVVDGRVSNCSFSDSKWEINQSATVELSTTVGLLMMESTMVEVADVCSLFVLLILILSWRSEICIST</sequence>
<gene>
    <name evidence="2" type="ORF">LWI29_002435</name>
</gene>
<feature type="transmembrane region" description="Helical" evidence="1">
    <location>
        <begin position="21"/>
        <end position="39"/>
    </location>
</feature>
<proteinExistence type="predicted"/>
<dbReference type="AlphaFoldDB" id="A0AA39VHX4"/>
<keyword evidence="1" id="KW-1133">Transmembrane helix</keyword>
<reference evidence="2" key="2">
    <citation type="submission" date="2023-06" db="EMBL/GenBank/DDBJ databases">
        <authorList>
            <person name="Swenson N.G."/>
            <person name="Wegrzyn J.L."/>
            <person name="Mcevoy S.L."/>
        </authorList>
    </citation>
    <scope>NUCLEOTIDE SEQUENCE</scope>
    <source>
        <strain evidence="2">NS2018</strain>
        <tissue evidence="2">Leaf</tissue>
    </source>
</reference>
<protein>
    <submittedName>
        <fullName evidence="2">Uncharacterized protein</fullName>
    </submittedName>
</protein>
<organism evidence="2 3">
    <name type="scientific">Acer saccharum</name>
    <name type="common">Sugar maple</name>
    <dbReference type="NCBI Taxonomy" id="4024"/>
    <lineage>
        <taxon>Eukaryota</taxon>
        <taxon>Viridiplantae</taxon>
        <taxon>Streptophyta</taxon>
        <taxon>Embryophyta</taxon>
        <taxon>Tracheophyta</taxon>
        <taxon>Spermatophyta</taxon>
        <taxon>Magnoliopsida</taxon>
        <taxon>eudicotyledons</taxon>
        <taxon>Gunneridae</taxon>
        <taxon>Pentapetalae</taxon>
        <taxon>rosids</taxon>
        <taxon>malvids</taxon>
        <taxon>Sapindales</taxon>
        <taxon>Sapindaceae</taxon>
        <taxon>Hippocastanoideae</taxon>
        <taxon>Acereae</taxon>
        <taxon>Acer</taxon>
    </lineage>
</organism>
<keyword evidence="1" id="KW-0812">Transmembrane</keyword>
<evidence type="ECO:0000313" key="2">
    <source>
        <dbReference type="EMBL" id="KAK0580481.1"/>
    </source>
</evidence>
<dbReference type="Proteomes" id="UP001168877">
    <property type="component" value="Unassembled WGS sequence"/>
</dbReference>
<evidence type="ECO:0000313" key="3">
    <source>
        <dbReference type="Proteomes" id="UP001168877"/>
    </source>
</evidence>